<feature type="domain" description="Amidohydrolase-related" evidence="2">
    <location>
        <begin position="11"/>
        <end position="287"/>
    </location>
</feature>
<dbReference type="InterPro" id="IPR006680">
    <property type="entry name" value="Amidohydro-rel"/>
</dbReference>
<evidence type="ECO:0000256" key="1">
    <source>
        <dbReference type="ARBA" id="ARBA00038310"/>
    </source>
</evidence>
<comment type="similarity">
    <text evidence="1">Belongs to the metallo-dependent hydrolases superfamily.</text>
</comment>
<reference evidence="3 4" key="1">
    <citation type="journal article" date="2016" name="Arch. Microbiol.">
        <title>Streptomyces zhihengii sp. nov., isolated from rhizospheric soil of Psammosilene tunicoides.</title>
        <authorList>
            <person name="Huang M.J."/>
            <person name="Fei J.J."/>
            <person name="Salam N."/>
            <person name="Kim C.J."/>
            <person name="Hozzein W.N."/>
            <person name="Xiao M."/>
            <person name="Huang H.Q."/>
            <person name="Li W.J."/>
        </authorList>
    </citation>
    <scope>NUCLEOTIDE SEQUENCE [LARGE SCALE GENOMIC DNA]</scope>
    <source>
        <strain evidence="3 4">YIM T102</strain>
    </source>
</reference>
<accession>A0ABS2UJU4</accession>
<dbReference type="Proteomes" id="UP000664109">
    <property type="component" value="Unassembled WGS sequence"/>
</dbReference>
<evidence type="ECO:0000313" key="3">
    <source>
        <dbReference type="EMBL" id="MBM9617358.1"/>
    </source>
</evidence>
<comment type="caution">
    <text evidence="3">The sequence shown here is derived from an EMBL/GenBank/DDBJ whole genome shotgun (WGS) entry which is preliminary data.</text>
</comment>
<evidence type="ECO:0000259" key="2">
    <source>
        <dbReference type="Pfam" id="PF04909"/>
    </source>
</evidence>
<protein>
    <submittedName>
        <fullName evidence="3">Amidohydrolase family protein</fullName>
    </submittedName>
</protein>
<organism evidence="3 4">
    <name type="scientific">Streptomyces zhihengii</name>
    <dbReference type="NCBI Taxonomy" id="1818004"/>
    <lineage>
        <taxon>Bacteria</taxon>
        <taxon>Bacillati</taxon>
        <taxon>Actinomycetota</taxon>
        <taxon>Actinomycetes</taxon>
        <taxon>Kitasatosporales</taxon>
        <taxon>Streptomycetaceae</taxon>
        <taxon>Streptomyces</taxon>
    </lineage>
</organism>
<gene>
    <name evidence="3" type="ORF">JE024_01155</name>
</gene>
<dbReference type="PANTHER" id="PTHR43569">
    <property type="entry name" value="AMIDOHYDROLASE"/>
    <property type="match status" value="1"/>
</dbReference>
<dbReference type="InterPro" id="IPR052350">
    <property type="entry name" value="Metallo-dep_Lactonases"/>
</dbReference>
<sequence>MPDTPPAPRVVDAHHHLWDRSAFDLPWLDDPALEPIRRDFLPADLARATAGTPVDATVLVQTVCDTRETLAFLATAGASPLIAGVVGWTDLTAPGVADDLAALRAAPGGDRLVGIRHQVQEEPDPGWLLRPDVGRGLTALGAAGLVYDLVVRPHQLPAARAAAARHPGVRFVLDHAGKPPVATGRLTPWAGELRAFAALPNTTCKLSGLVSEADRDAWTVAGLAPYADTVLDAFGPGRVMFGSDWPVCLPAAGYTEVLDTARALTARLDPGEREAFLAATATRVYGLRPVGP</sequence>
<dbReference type="Pfam" id="PF04909">
    <property type="entry name" value="Amidohydro_2"/>
    <property type="match status" value="1"/>
</dbReference>
<dbReference type="Gene3D" id="3.20.20.140">
    <property type="entry name" value="Metal-dependent hydrolases"/>
    <property type="match status" value="1"/>
</dbReference>
<proteinExistence type="inferred from homology"/>
<evidence type="ECO:0000313" key="4">
    <source>
        <dbReference type="Proteomes" id="UP000664109"/>
    </source>
</evidence>
<dbReference type="SUPFAM" id="SSF51556">
    <property type="entry name" value="Metallo-dependent hydrolases"/>
    <property type="match status" value="1"/>
</dbReference>
<keyword evidence="4" id="KW-1185">Reference proteome</keyword>
<dbReference type="RefSeq" id="WP_205376292.1">
    <property type="nucleotide sequence ID" value="NZ_JAFEJA010000001.1"/>
</dbReference>
<name>A0ABS2UJU4_9ACTN</name>
<dbReference type="InterPro" id="IPR032466">
    <property type="entry name" value="Metal_Hydrolase"/>
</dbReference>
<dbReference type="EMBL" id="JAFEJA010000001">
    <property type="protein sequence ID" value="MBM9617358.1"/>
    <property type="molecule type" value="Genomic_DNA"/>
</dbReference>
<dbReference type="PANTHER" id="PTHR43569:SF2">
    <property type="entry name" value="AMIDOHYDROLASE-RELATED DOMAIN-CONTAINING PROTEIN"/>
    <property type="match status" value="1"/>
</dbReference>